<dbReference type="EMBL" id="JADBGF010000001">
    <property type="protein sequence ID" value="MBE1597390.1"/>
    <property type="molecule type" value="Genomic_DNA"/>
</dbReference>
<dbReference type="OrthoDB" id="4763882at2"/>
<keyword evidence="1" id="KW-0812">Transmembrane</keyword>
<feature type="transmembrane region" description="Helical" evidence="1">
    <location>
        <begin position="6"/>
        <end position="26"/>
    </location>
</feature>
<dbReference type="GeneID" id="86828082"/>
<sequence length="150" mass="17403">MASEWIPAVVTGVSGALGVTFTWLAGAQGRTHAERMVTQSREAEQHTYLRRERRDAYFEALRVAVLDVRRLRYERSGKIEKLREVEQYWTKTKRIEMSMEALIALHAFGSEEARHFAEAWRAATEANDLDTMQRLVRQFGELMRTELQEG</sequence>
<dbReference type="Proteomes" id="UP000629287">
    <property type="component" value="Unassembled WGS sequence"/>
</dbReference>
<keyword evidence="3" id="KW-1185">Reference proteome</keyword>
<gene>
    <name evidence="2" type="ORF">H4687_003519</name>
</gene>
<keyword evidence="1" id="KW-0472">Membrane</keyword>
<proteinExistence type="predicted"/>
<dbReference type="RefSeq" id="WP_159026065.1">
    <property type="nucleotide sequence ID" value="NZ_JADBGF010000001.1"/>
</dbReference>
<protein>
    <submittedName>
        <fullName evidence="2">Uncharacterized protein</fullName>
    </submittedName>
</protein>
<evidence type="ECO:0000313" key="2">
    <source>
        <dbReference type="EMBL" id="MBE1597390.1"/>
    </source>
</evidence>
<dbReference type="AlphaFoldDB" id="A0A8I0P7I8"/>
<comment type="caution">
    <text evidence="2">The sequence shown here is derived from an EMBL/GenBank/DDBJ whole genome shotgun (WGS) entry which is preliminary data.</text>
</comment>
<accession>A0A8I0P7I8</accession>
<organism evidence="2 3">
    <name type="scientific">Streptomyces stelliscabiei</name>
    <dbReference type="NCBI Taxonomy" id="146820"/>
    <lineage>
        <taxon>Bacteria</taxon>
        <taxon>Bacillati</taxon>
        <taxon>Actinomycetota</taxon>
        <taxon>Actinomycetes</taxon>
        <taxon>Kitasatosporales</taxon>
        <taxon>Streptomycetaceae</taxon>
        <taxon>Streptomyces</taxon>
    </lineage>
</organism>
<evidence type="ECO:0000313" key="3">
    <source>
        <dbReference type="Proteomes" id="UP000629287"/>
    </source>
</evidence>
<evidence type="ECO:0000256" key="1">
    <source>
        <dbReference type="SAM" id="Phobius"/>
    </source>
</evidence>
<reference evidence="2 3" key="1">
    <citation type="submission" date="2020-10" db="EMBL/GenBank/DDBJ databases">
        <title>Sequencing the genomes of 1000 actinobacteria strains.</title>
        <authorList>
            <person name="Klenk H.-P."/>
        </authorList>
    </citation>
    <scope>NUCLEOTIDE SEQUENCE [LARGE SCALE GENOMIC DNA]</scope>
    <source>
        <strain evidence="2 3">DSM 41803</strain>
    </source>
</reference>
<keyword evidence="1" id="KW-1133">Transmembrane helix</keyword>
<name>A0A8I0P7I8_9ACTN</name>